<evidence type="ECO:0000313" key="2">
    <source>
        <dbReference type="Proteomes" id="UP001331761"/>
    </source>
</evidence>
<sequence length="40" mass="4727">TTCRGFKKRELEELITEFWLNILIIKDSIEYCRSKAAAVH</sequence>
<accession>A0AAN8F3Z4</accession>
<organism evidence="1 2">
    <name type="scientific">Trichostrongylus colubriformis</name>
    <name type="common">Black scour worm</name>
    <dbReference type="NCBI Taxonomy" id="6319"/>
    <lineage>
        <taxon>Eukaryota</taxon>
        <taxon>Metazoa</taxon>
        <taxon>Ecdysozoa</taxon>
        <taxon>Nematoda</taxon>
        <taxon>Chromadorea</taxon>
        <taxon>Rhabditida</taxon>
        <taxon>Rhabditina</taxon>
        <taxon>Rhabditomorpha</taxon>
        <taxon>Strongyloidea</taxon>
        <taxon>Trichostrongylidae</taxon>
        <taxon>Trichostrongylus</taxon>
    </lineage>
</organism>
<dbReference type="EMBL" id="WIXE01025368">
    <property type="protein sequence ID" value="KAK5964753.1"/>
    <property type="molecule type" value="Genomic_DNA"/>
</dbReference>
<feature type="non-terminal residue" evidence="1">
    <location>
        <position position="1"/>
    </location>
</feature>
<dbReference type="AlphaFoldDB" id="A0AAN8F3Z4"/>
<reference evidence="1 2" key="1">
    <citation type="submission" date="2019-10" db="EMBL/GenBank/DDBJ databases">
        <title>Assembly and Annotation for the nematode Trichostrongylus colubriformis.</title>
        <authorList>
            <person name="Martin J."/>
        </authorList>
    </citation>
    <scope>NUCLEOTIDE SEQUENCE [LARGE SCALE GENOMIC DNA]</scope>
    <source>
        <strain evidence="1">G859</strain>
        <tissue evidence="1">Whole worm</tissue>
    </source>
</reference>
<name>A0AAN8F3Z4_TRICO</name>
<evidence type="ECO:0000313" key="1">
    <source>
        <dbReference type="EMBL" id="KAK5964753.1"/>
    </source>
</evidence>
<protein>
    <submittedName>
        <fullName evidence="1">Uncharacterized protein</fullName>
    </submittedName>
</protein>
<gene>
    <name evidence="1" type="ORF">GCK32_016277</name>
</gene>
<proteinExistence type="predicted"/>
<keyword evidence="2" id="KW-1185">Reference proteome</keyword>
<dbReference type="Proteomes" id="UP001331761">
    <property type="component" value="Unassembled WGS sequence"/>
</dbReference>
<comment type="caution">
    <text evidence="1">The sequence shown here is derived from an EMBL/GenBank/DDBJ whole genome shotgun (WGS) entry which is preliminary data.</text>
</comment>